<dbReference type="PANTHER" id="PTHR24320">
    <property type="entry name" value="RETINOL DEHYDROGENASE"/>
    <property type="match status" value="1"/>
</dbReference>
<evidence type="ECO:0000256" key="3">
    <source>
        <dbReference type="ARBA" id="ARBA00023002"/>
    </source>
</evidence>
<sequence length="320" mass="35081">MPSNPTHFAVSSIPDLAGRVYIVTGGNSGIGYETCLELSKKGAHVFMASRSEERAAAAIKLIKETVPSAKVEFLNLQLADLKQVRSAAEAFLAKGYPLDVLVNNAGIMASPFKLSVDGIEEQFATNHMGHFLFTTMLMPALLKVHEVNGSDPSRQPRVVNISSEFHRKVPLPEGIRFDRINDPADMSVLERYGQSKLCNILFSKGLNKRFGDKVFINSVHPGFVKTDLTRGVESSYGSWIAPIMDFVKYFAALSPQDGALTQLYVSTSPDIVSKGIKDAYFIPIAHDSPSNLTELAKSADLADKLWDYSEKLVKEKLAVV</sequence>
<dbReference type="Gene3D" id="3.40.50.720">
    <property type="entry name" value="NAD(P)-binding Rossmann-like Domain"/>
    <property type="match status" value="1"/>
</dbReference>
<dbReference type="Proteomes" id="UP001648503">
    <property type="component" value="Unassembled WGS sequence"/>
</dbReference>
<comment type="caution">
    <text evidence="4">The sequence shown here is derived from an EMBL/GenBank/DDBJ whole genome shotgun (WGS) entry which is preliminary data.</text>
</comment>
<dbReference type="PRINTS" id="PR00081">
    <property type="entry name" value="GDHRDH"/>
</dbReference>
<gene>
    <name evidence="4" type="ORF">BASA50_000983</name>
</gene>
<organism evidence="4 5">
    <name type="scientific">Batrachochytrium salamandrivorans</name>
    <dbReference type="NCBI Taxonomy" id="1357716"/>
    <lineage>
        <taxon>Eukaryota</taxon>
        <taxon>Fungi</taxon>
        <taxon>Fungi incertae sedis</taxon>
        <taxon>Chytridiomycota</taxon>
        <taxon>Chytridiomycota incertae sedis</taxon>
        <taxon>Chytridiomycetes</taxon>
        <taxon>Rhizophydiales</taxon>
        <taxon>Rhizophydiales incertae sedis</taxon>
        <taxon>Batrachochytrium</taxon>
    </lineage>
</organism>
<dbReference type="PANTHER" id="PTHR24320:SF282">
    <property type="entry name" value="WW DOMAIN-CONTAINING OXIDOREDUCTASE"/>
    <property type="match status" value="1"/>
</dbReference>
<dbReference type="EMBL" id="JAFCIX010000578">
    <property type="protein sequence ID" value="KAH6585822.1"/>
    <property type="molecule type" value="Genomic_DNA"/>
</dbReference>
<keyword evidence="2" id="KW-0521">NADP</keyword>
<evidence type="ECO:0000313" key="4">
    <source>
        <dbReference type="EMBL" id="KAH6585822.1"/>
    </source>
</evidence>
<protein>
    <recommendedName>
        <fullName evidence="6">NAD(P)-binding protein</fullName>
    </recommendedName>
</protein>
<dbReference type="SUPFAM" id="SSF51735">
    <property type="entry name" value="NAD(P)-binding Rossmann-fold domains"/>
    <property type="match status" value="1"/>
</dbReference>
<evidence type="ECO:0008006" key="6">
    <source>
        <dbReference type="Google" id="ProtNLM"/>
    </source>
</evidence>
<dbReference type="Pfam" id="PF00106">
    <property type="entry name" value="adh_short"/>
    <property type="match status" value="1"/>
</dbReference>
<evidence type="ECO:0000256" key="1">
    <source>
        <dbReference type="ARBA" id="ARBA00006484"/>
    </source>
</evidence>
<dbReference type="CDD" id="cd05327">
    <property type="entry name" value="retinol-DH_like_SDR_c_like"/>
    <property type="match status" value="1"/>
</dbReference>
<reference evidence="4 5" key="1">
    <citation type="submission" date="2021-02" db="EMBL/GenBank/DDBJ databases">
        <title>Variation within the Batrachochytrium salamandrivorans European outbreak.</title>
        <authorList>
            <person name="Kelly M."/>
            <person name="Pasmans F."/>
            <person name="Shea T.P."/>
            <person name="Munoz J.F."/>
            <person name="Carranza S."/>
            <person name="Cuomo C.A."/>
            <person name="Martel A."/>
        </authorList>
    </citation>
    <scope>NUCLEOTIDE SEQUENCE [LARGE SCALE GENOMIC DNA]</scope>
    <source>
        <strain evidence="4 5">AMFP18/2</strain>
    </source>
</reference>
<dbReference type="InterPro" id="IPR036291">
    <property type="entry name" value="NAD(P)-bd_dom_sf"/>
</dbReference>
<proteinExistence type="inferred from homology"/>
<comment type="similarity">
    <text evidence="1">Belongs to the short-chain dehydrogenases/reductases (SDR) family.</text>
</comment>
<evidence type="ECO:0000256" key="2">
    <source>
        <dbReference type="ARBA" id="ARBA00022857"/>
    </source>
</evidence>
<keyword evidence="3" id="KW-0560">Oxidoreductase</keyword>
<evidence type="ECO:0000313" key="5">
    <source>
        <dbReference type="Proteomes" id="UP001648503"/>
    </source>
</evidence>
<name>A0ABQ8ESD4_9FUNG</name>
<dbReference type="InterPro" id="IPR002347">
    <property type="entry name" value="SDR_fam"/>
</dbReference>
<keyword evidence="5" id="KW-1185">Reference proteome</keyword>
<accession>A0ABQ8ESD4</accession>